<gene>
    <name evidence="1" type="ORF">RHMOL_Rhmol11G0056100</name>
</gene>
<evidence type="ECO:0000313" key="1">
    <source>
        <dbReference type="EMBL" id="KAI8530409.1"/>
    </source>
</evidence>
<evidence type="ECO:0000313" key="2">
    <source>
        <dbReference type="Proteomes" id="UP001062846"/>
    </source>
</evidence>
<keyword evidence="2" id="KW-1185">Reference proteome</keyword>
<dbReference type="Proteomes" id="UP001062846">
    <property type="component" value="Chromosome 11"/>
</dbReference>
<protein>
    <submittedName>
        <fullName evidence="1">Uncharacterized protein</fullName>
    </submittedName>
</protein>
<organism evidence="1 2">
    <name type="scientific">Rhododendron molle</name>
    <name type="common">Chinese azalea</name>
    <name type="synonym">Azalea mollis</name>
    <dbReference type="NCBI Taxonomy" id="49168"/>
    <lineage>
        <taxon>Eukaryota</taxon>
        <taxon>Viridiplantae</taxon>
        <taxon>Streptophyta</taxon>
        <taxon>Embryophyta</taxon>
        <taxon>Tracheophyta</taxon>
        <taxon>Spermatophyta</taxon>
        <taxon>Magnoliopsida</taxon>
        <taxon>eudicotyledons</taxon>
        <taxon>Gunneridae</taxon>
        <taxon>Pentapetalae</taxon>
        <taxon>asterids</taxon>
        <taxon>Ericales</taxon>
        <taxon>Ericaceae</taxon>
        <taxon>Ericoideae</taxon>
        <taxon>Rhodoreae</taxon>
        <taxon>Rhododendron</taxon>
    </lineage>
</organism>
<dbReference type="EMBL" id="CM046398">
    <property type="protein sequence ID" value="KAI8530409.1"/>
    <property type="molecule type" value="Genomic_DNA"/>
</dbReference>
<comment type="caution">
    <text evidence="1">The sequence shown here is derived from an EMBL/GenBank/DDBJ whole genome shotgun (WGS) entry which is preliminary data.</text>
</comment>
<reference evidence="1" key="1">
    <citation type="submission" date="2022-02" db="EMBL/GenBank/DDBJ databases">
        <title>Plant Genome Project.</title>
        <authorList>
            <person name="Zhang R.-G."/>
        </authorList>
    </citation>
    <scope>NUCLEOTIDE SEQUENCE</scope>
    <source>
        <strain evidence="1">AT1</strain>
    </source>
</reference>
<sequence length="251" mass="28915">MGNPVFEVGMEFKTHAQFRDAVKEHSIKGGKAITFFKSDRDKVRAKCRDGCPWLIYASYVPSDVVYRIKRYDSEHSCNRSFHVPWVSTKWILNKYKERIRRNPTWPVKSLADTIMGEHTVNVDIQKVYRARKMALEMIQGSAVVKKRDAMKRCKWPVCPKVYKRVEKLKENSDGWIPRWQGSDRFEVEGPGNGKYKVCGSSANRNATHGSNANSNAVKRPKVTVSTNKDMFFCSKSLTYVFFSPNSASLWE</sequence>
<proteinExistence type="predicted"/>
<accession>A0ACC0LPY9</accession>
<name>A0ACC0LPY9_RHOML</name>